<keyword evidence="4" id="KW-1185">Reference proteome</keyword>
<accession>A0A2G5C8C6</accession>
<dbReference type="Gene3D" id="1.20.1280.50">
    <property type="match status" value="1"/>
</dbReference>
<feature type="domain" description="KIB1-4 beta-propeller" evidence="1">
    <location>
        <begin position="84"/>
        <end position="300"/>
    </location>
</feature>
<dbReference type="Pfam" id="PF12937">
    <property type="entry name" value="F-box-like"/>
    <property type="match status" value="1"/>
</dbReference>
<dbReference type="STRING" id="218851.A0A2G5C8C6"/>
<dbReference type="InterPro" id="IPR001810">
    <property type="entry name" value="F-box_dom"/>
</dbReference>
<gene>
    <name evidence="3" type="ORF">AQUCO_07600006v1</name>
</gene>
<evidence type="ECO:0000259" key="1">
    <source>
        <dbReference type="Pfam" id="PF03478"/>
    </source>
</evidence>
<evidence type="ECO:0000313" key="3">
    <source>
        <dbReference type="EMBL" id="PIA27540.1"/>
    </source>
</evidence>
<dbReference type="InterPro" id="IPR050942">
    <property type="entry name" value="F-box_BR-signaling"/>
</dbReference>
<dbReference type="InterPro" id="IPR036047">
    <property type="entry name" value="F-box-like_dom_sf"/>
</dbReference>
<feature type="domain" description="F-box" evidence="2">
    <location>
        <begin position="16"/>
        <end position="62"/>
    </location>
</feature>
<dbReference type="EMBL" id="KZ305093">
    <property type="protein sequence ID" value="PIA27540.1"/>
    <property type="molecule type" value="Genomic_DNA"/>
</dbReference>
<organism evidence="3 4">
    <name type="scientific">Aquilegia coerulea</name>
    <name type="common">Rocky mountain columbine</name>
    <dbReference type="NCBI Taxonomy" id="218851"/>
    <lineage>
        <taxon>Eukaryota</taxon>
        <taxon>Viridiplantae</taxon>
        <taxon>Streptophyta</taxon>
        <taxon>Embryophyta</taxon>
        <taxon>Tracheophyta</taxon>
        <taxon>Spermatophyta</taxon>
        <taxon>Magnoliopsida</taxon>
        <taxon>Ranunculales</taxon>
        <taxon>Ranunculaceae</taxon>
        <taxon>Thalictroideae</taxon>
        <taxon>Aquilegia</taxon>
    </lineage>
</organism>
<protein>
    <submittedName>
        <fullName evidence="3">Uncharacterized protein</fullName>
    </submittedName>
</protein>
<dbReference type="CDD" id="cd09917">
    <property type="entry name" value="F-box_SF"/>
    <property type="match status" value="1"/>
</dbReference>
<dbReference type="PANTHER" id="PTHR44259">
    <property type="entry name" value="OS07G0183000 PROTEIN-RELATED"/>
    <property type="match status" value="1"/>
</dbReference>
<dbReference type="PANTHER" id="PTHR44259:SF114">
    <property type="entry name" value="OS06G0707300 PROTEIN"/>
    <property type="match status" value="1"/>
</dbReference>
<evidence type="ECO:0000313" key="4">
    <source>
        <dbReference type="Proteomes" id="UP000230069"/>
    </source>
</evidence>
<proteinExistence type="predicted"/>
<reference evidence="3 4" key="1">
    <citation type="submission" date="2017-09" db="EMBL/GenBank/DDBJ databases">
        <title>WGS assembly of Aquilegia coerulea Goldsmith.</title>
        <authorList>
            <person name="Hodges S."/>
            <person name="Kramer E."/>
            <person name="Nordborg M."/>
            <person name="Tomkins J."/>
            <person name="Borevitz J."/>
            <person name="Derieg N."/>
            <person name="Yan J."/>
            <person name="Mihaltcheva S."/>
            <person name="Hayes R.D."/>
            <person name="Rokhsar D."/>
        </authorList>
    </citation>
    <scope>NUCLEOTIDE SEQUENCE [LARGE SCALE GENOMIC DNA]</scope>
    <source>
        <strain evidence="4">cv. Goldsmith</strain>
    </source>
</reference>
<dbReference type="Proteomes" id="UP000230069">
    <property type="component" value="Unassembled WGS sequence"/>
</dbReference>
<dbReference type="InterPro" id="IPR005174">
    <property type="entry name" value="KIB1-4_b-propeller"/>
</dbReference>
<dbReference type="InParanoid" id="A0A2G5C8C6"/>
<dbReference type="Pfam" id="PF03478">
    <property type="entry name" value="Beta-prop_KIB1-4"/>
    <property type="match status" value="1"/>
</dbReference>
<name>A0A2G5C8C6_AQUCA</name>
<sequence length="348" mass="40166">MAHITQANNPSRELNWLDLPNHVVLLITDKLITPVRDYIRFGAVCRSWRSIYTNNLHWYRTHLPPQLPLLLMLSPNDDVEHSFLYSLTENKLYNFPFVVPDDKDCCGSTQGWLVVTVYNSEIHLLNPWLTVNNEIKLPSIAAIDPRGKVKVEVYVEKVVLSVNPSLNSNYIVMAIYGAYSRLAFFKPGEKNWICFNTNYDMFEDVIYYQDQFYGINYYGELFICDVNPSNPMVSKFIERPLVHTYADKKYLVESNGSLLQILRNQENVCDSSGCTVLTLDPVECKWIETKNLSGRMLFLEEINVGDFKEPDGLYDMGVFNIEDGSFEPHYTKVPSTLFMPPIWVLPTL</sequence>
<dbReference type="SUPFAM" id="SSF81383">
    <property type="entry name" value="F-box domain"/>
    <property type="match status" value="1"/>
</dbReference>
<evidence type="ECO:0000259" key="2">
    <source>
        <dbReference type="Pfam" id="PF12937"/>
    </source>
</evidence>
<dbReference type="OrthoDB" id="1519185at2759"/>
<dbReference type="AlphaFoldDB" id="A0A2G5C8C6"/>